<dbReference type="Proteomes" id="UP000076021">
    <property type="component" value="Chromosome"/>
</dbReference>
<gene>
    <name evidence="1" type="ORF">ATY39_13460</name>
    <name evidence="2" type="ORF">ATY39_13765</name>
</gene>
<protein>
    <submittedName>
        <fullName evidence="1">Uncharacterized protein</fullName>
    </submittedName>
</protein>
<evidence type="ECO:0000313" key="3">
    <source>
        <dbReference type="Proteomes" id="UP000076021"/>
    </source>
</evidence>
<organism evidence="1 3">
    <name type="scientific">Rummeliibacillus stabekisii</name>
    <dbReference type="NCBI Taxonomy" id="241244"/>
    <lineage>
        <taxon>Bacteria</taxon>
        <taxon>Bacillati</taxon>
        <taxon>Bacillota</taxon>
        <taxon>Bacilli</taxon>
        <taxon>Bacillales</taxon>
        <taxon>Caryophanaceae</taxon>
        <taxon>Rummeliibacillus</taxon>
    </lineage>
</organism>
<dbReference type="KEGG" id="rst:ATY39_13765"/>
<keyword evidence="3" id="KW-1185">Reference proteome</keyword>
<dbReference type="EMBL" id="CP014806">
    <property type="protein sequence ID" value="AMX00386.1"/>
    <property type="molecule type" value="Genomic_DNA"/>
</dbReference>
<sequence>MSDIILMKAPYGATNNRLSKYAIVSFIFIRIADIAEGRIFVYGFGEGRPFIKVEYMLLMEEYFCMWGWVHLNYKFE</sequence>
<evidence type="ECO:0000313" key="1">
    <source>
        <dbReference type="EMBL" id="AMX00327.1"/>
    </source>
</evidence>
<name>A0A143HFS4_9BACL</name>
<dbReference type="EMBL" id="CP014806">
    <property type="protein sequence ID" value="AMX00327.1"/>
    <property type="molecule type" value="Genomic_DNA"/>
</dbReference>
<evidence type="ECO:0000313" key="2">
    <source>
        <dbReference type="EMBL" id="AMX00386.1"/>
    </source>
</evidence>
<accession>A0A143HFS4</accession>
<reference evidence="1 3" key="1">
    <citation type="journal article" date="2016" name="Genome Announc.">
        <title>Whole-Genome Sequence of Rummeliibacillus stabekisii Strain PP9 Isolated from Antarctic Soil.</title>
        <authorList>
            <person name="da Mota F.F."/>
            <person name="Vollu R.E."/>
            <person name="Jurelevicius D."/>
            <person name="Seldin L."/>
        </authorList>
    </citation>
    <scope>NUCLEOTIDE SEQUENCE [LARGE SCALE GENOMIC DNA]</scope>
    <source>
        <strain evidence="1 3">PP9</strain>
    </source>
</reference>
<reference evidence="3" key="2">
    <citation type="submission" date="2016-03" db="EMBL/GenBank/DDBJ databases">
        <authorList>
            <person name="Ploux O."/>
        </authorList>
    </citation>
    <scope>NUCLEOTIDE SEQUENCE [LARGE SCALE GENOMIC DNA]</scope>
    <source>
        <strain evidence="3">PP9</strain>
    </source>
</reference>
<dbReference type="KEGG" id="rst:ATY39_13460"/>
<proteinExistence type="predicted"/>
<dbReference type="AlphaFoldDB" id="A0A143HFS4"/>